<dbReference type="EMBL" id="BGPR01029745">
    <property type="protein sequence ID" value="GBO01725.1"/>
    <property type="molecule type" value="Genomic_DNA"/>
</dbReference>
<keyword evidence="3" id="KW-1185">Reference proteome</keyword>
<evidence type="ECO:0000313" key="3">
    <source>
        <dbReference type="Proteomes" id="UP000499080"/>
    </source>
</evidence>
<dbReference type="EMBL" id="BGPR01029744">
    <property type="protein sequence ID" value="GBO01723.1"/>
    <property type="molecule type" value="Genomic_DNA"/>
</dbReference>
<gene>
    <name evidence="1" type="ORF">AVEN_224086_1</name>
    <name evidence="2" type="ORF">AVEN_30159_1</name>
</gene>
<comment type="caution">
    <text evidence="1">The sequence shown here is derived from an EMBL/GenBank/DDBJ whole genome shotgun (WGS) entry which is preliminary data.</text>
</comment>
<sequence length="130" mass="14644">MAYTDVGIPMSPGTLTHQDLRFQLLQAEPCSAILALDAISPLNFSIHLRKRIFKEINIYSNLKICVYLTTFQKLEFIPAVMDISAERAYPTPIANSPLLPLLLLSLAKQRNSPIQSSSFKEEYDYIVGKL</sequence>
<name>A0A4Y2TM60_ARAVE</name>
<proteinExistence type="predicted"/>
<protein>
    <submittedName>
        <fullName evidence="1">Uncharacterized protein</fullName>
    </submittedName>
</protein>
<dbReference type="Proteomes" id="UP000499080">
    <property type="component" value="Unassembled WGS sequence"/>
</dbReference>
<reference evidence="1 3" key="1">
    <citation type="journal article" date="2019" name="Sci. Rep.">
        <title>Orb-weaving spider Araneus ventricosus genome elucidates the spidroin gene catalogue.</title>
        <authorList>
            <person name="Kono N."/>
            <person name="Nakamura H."/>
            <person name="Ohtoshi R."/>
            <person name="Moran D.A.P."/>
            <person name="Shinohara A."/>
            <person name="Yoshida Y."/>
            <person name="Fujiwara M."/>
            <person name="Mori M."/>
            <person name="Tomita M."/>
            <person name="Arakawa K."/>
        </authorList>
    </citation>
    <scope>NUCLEOTIDE SEQUENCE [LARGE SCALE GENOMIC DNA]</scope>
</reference>
<evidence type="ECO:0000313" key="2">
    <source>
        <dbReference type="EMBL" id="GBO01725.1"/>
    </source>
</evidence>
<evidence type="ECO:0000313" key="1">
    <source>
        <dbReference type="EMBL" id="GBO01723.1"/>
    </source>
</evidence>
<dbReference type="AlphaFoldDB" id="A0A4Y2TM60"/>
<organism evidence="1 3">
    <name type="scientific">Araneus ventricosus</name>
    <name type="common">Orbweaver spider</name>
    <name type="synonym">Epeira ventricosa</name>
    <dbReference type="NCBI Taxonomy" id="182803"/>
    <lineage>
        <taxon>Eukaryota</taxon>
        <taxon>Metazoa</taxon>
        <taxon>Ecdysozoa</taxon>
        <taxon>Arthropoda</taxon>
        <taxon>Chelicerata</taxon>
        <taxon>Arachnida</taxon>
        <taxon>Araneae</taxon>
        <taxon>Araneomorphae</taxon>
        <taxon>Entelegynae</taxon>
        <taxon>Araneoidea</taxon>
        <taxon>Araneidae</taxon>
        <taxon>Araneus</taxon>
    </lineage>
</organism>
<accession>A0A4Y2TM60</accession>